<name>A0A7C3LTS2_9BACT</name>
<gene>
    <name evidence="8" type="ORF">ENX03_06740</name>
</gene>
<feature type="transmembrane region" description="Helical" evidence="6">
    <location>
        <begin position="140"/>
        <end position="157"/>
    </location>
</feature>
<feature type="transmembrane region" description="Helical" evidence="6">
    <location>
        <begin position="279"/>
        <end position="295"/>
    </location>
</feature>
<feature type="domain" description="EamA" evidence="7">
    <location>
        <begin position="166"/>
        <end position="293"/>
    </location>
</feature>
<accession>A0A7C3LTS2</accession>
<evidence type="ECO:0000256" key="4">
    <source>
        <dbReference type="ARBA" id="ARBA00022989"/>
    </source>
</evidence>
<keyword evidence="3 6" id="KW-0812">Transmembrane</keyword>
<dbReference type="InterPro" id="IPR000620">
    <property type="entry name" value="EamA_dom"/>
</dbReference>
<evidence type="ECO:0000256" key="2">
    <source>
        <dbReference type="ARBA" id="ARBA00022475"/>
    </source>
</evidence>
<dbReference type="AlphaFoldDB" id="A0A7C3LTS2"/>
<organism evidence="8">
    <name type="scientific">Leptospirillum ferriphilum</name>
    <dbReference type="NCBI Taxonomy" id="178606"/>
    <lineage>
        <taxon>Bacteria</taxon>
        <taxon>Pseudomonadati</taxon>
        <taxon>Nitrospirota</taxon>
        <taxon>Nitrospiria</taxon>
        <taxon>Nitrospirales</taxon>
        <taxon>Nitrospiraceae</taxon>
        <taxon>Leptospirillum</taxon>
    </lineage>
</organism>
<evidence type="ECO:0000256" key="5">
    <source>
        <dbReference type="ARBA" id="ARBA00023136"/>
    </source>
</evidence>
<proteinExistence type="predicted"/>
<feature type="domain" description="EamA" evidence="7">
    <location>
        <begin position="15"/>
        <end position="156"/>
    </location>
</feature>
<keyword evidence="4 6" id="KW-1133">Transmembrane helix</keyword>
<feature type="transmembrane region" description="Helical" evidence="6">
    <location>
        <begin position="255"/>
        <end position="273"/>
    </location>
</feature>
<reference evidence="8" key="1">
    <citation type="journal article" date="2020" name="mSystems">
        <title>Genome- and Community-Level Interaction Insights into Carbon Utilization and Element Cycling Functions of Hydrothermarchaeota in Hydrothermal Sediment.</title>
        <authorList>
            <person name="Zhou Z."/>
            <person name="Liu Y."/>
            <person name="Xu W."/>
            <person name="Pan J."/>
            <person name="Luo Z.H."/>
            <person name="Li M."/>
        </authorList>
    </citation>
    <scope>NUCLEOTIDE SEQUENCE [LARGE SCALE GENOMIC DNA]</scope>
    <source>
        <strain evidence="8">SpSt-902</strain>
    </source>
</reference>
<dbReference type="EMBL" id="DTMM01000137">
    <property type="protein sequence ID" value="HFT93619.1"/>
    <property type="molecule type" value="Genomic_DNA"/>
</dbReference>
<feature type="transmembrane region" description="Helical" evidence="6">
    <location>
        <begin position="163"/>
        <end position="179"/>
    </location>
</feature>
<evidence type="ECO:0000259" key="7">
    <source>
        <dbReference type="Pfam" id="PF00892"/>
    </source>
</evidence>
<dbReference type="SUPFAM" id="SSF103481">
    <property type="entry name" value="Multidrug resistance efflux transporter EmrE"/>
    <property type="match status" value="2"/>
</dbReference>
<comment type="caution">
    <text evidence="8">The sequence shown here is derived from an EMBL/GenBank/DDBJ whole genome shotgun (WGS) entry which is preliminary data.</text>
</comment>
<dbReference type="PANTHER" id="PTHR32322">
    <property type="entry name" value="INNER MEMBRANE TRANSPORTER"/>
    <property type="match status" value="1"/>
</dbReference>
<feature type="transmembrane region" description="Helical" evidence="6">
    <location>
        <begin position="86"/>
        <end position="109"/>
    </location>
</feature>
<evidence type="ECO:0000256" key="3">
    <source>
        <dbReference type="ARBA" id="ARBA00022692"/>
    </source>
</evidence>
<feature type="transmembrane region" description="Helical" evidence="6">
    <location>
        <begin position="223"/>
        <end position="243"/>
    </location>
</feature>
<dbReference type="InterPro" id="IPR037185">
    <property type="entry name" value="EmrE-like"/>
</dbReference>
<sequence length="310" mass="33293">MSAESSQAEIRRFPLWGLLAAILFGLSTPMAKPLTAIVPPVWLATIFYGGSLLGILPGMFPRMGLCPDSPVDFWIPGKLTSREMGALAASILFGGVLAPIALIVGLTGFPASRGSLLMNAESLFTVLIATFLFREKVTGWILTGVVLGTAGCMILSFQKTENSFQGVFYFFLAAFFWAFDTNILRFLSNVNPLVVTVWKGAGSTLLLLPLAWSTETFAGSPEIILESLLVGAVGYGFSLVVFLRSIRTIGVIQTGAWFGFSPFIGAGLSIVFLKEPLTGSFLFSATILFLAMLALRKGSARQFRMEDASG</sequence>
<keyword evidence="5 6" id="KW-0472">Membrane</keyword>
<evidence type="ECO:0000313" key="8">
    <source>
        <dbReference type="EMBL" id="HFT93619.1"/>
    </source>
</evidence>
<feature type="transmembrane region" description="Helical" evidence="6">
    <location>
        <begin position="191"/>
        <end position="211"/>
    </location>
</feature>
<feature type="transmembrane region" description="Helical" evidence="6">
    <location>
        <begin position="41"/>
        <end position="60"/>
    </location>
</feature>
<dbReference type="PANTHER" id="PTHR32322:SF18">
    <property type="entry name" value="S-ADENOSYLMETHIONINE_S-ADENOSYLHOMOCYSTEINE TRANSPORTER"/>
    <property type="match status" value="1"/>
</dbReference>
<comment type="subcellular location">
    <subcellularLocation>
        <location evidence="1">Cell membrane</location>
        <topology evidence="1">Multi-pass membrane protein</topology>
    </subcellularLocation>
</comment>
<protein>
    <submittedName>
        <fullName evidence="8">DMT family transporter</fullName>
    </submittedName>
</protein>
<feature type="transmembrane region" description="Helical" evidence="6">
    <location>
        <begin position="115"/>
        <end position="133"/>
    </location>
</feature>
<dbReference type="Pfam" id="PF00892">
    <property type="entry name" value="EamA"/>
    <property type="match status" value="2"/>
</dbReference>
<evidence type="ECO:0000256" key="1">
    <source>
        <dbReference type="ARBA" id="ARBA00004651"/>
    </source>
</evidence>
<keyword evidence="2" id="KW-1003">Cell membrane</keyword>
<evidence type="ECO:0000256" key="6">
    <source>
        <dbReference type="SAM" id="Phobius"/>
    </source>
</evidence>
<dbReference type="InterPro" id="IPR050638">
    <property type="entry name" value="AA-Vitamin_Transporters"/>
</dbReference>
<dbReference type="GO" id="GO:0005886">
    <property type="term" value="C:plasma membrane"/>
    <property type="evidence" value="ECO:0007669"/>
    <property type="project" value="UniProtKB-SubCell"/>
</dbReference>